<protein>
    <submittedName>
        <fullName evidence="1">Uncharacterized protein</fullName>
    </submittedName>
</protein>
<dbReference type="STRING" id="373672.SAMN05421785_12110"/>
<evidence type="ECO:0000313" key="2">
    <source>
        <dbReference type="Proteomes" id="UP000185781"/>
    </source>
</evidence>
<evidence type="ECO:0000313" key="1">
    <source>
        <dbReference type="EMBL" id="SIT27302.1"/>
    </source>
</evidence>
<name>A0A1N7QWQ7_9FLAO</name>
<proteinExistence type="predicted"/>
<organism evidence="1 2">
    <name type="scientific">Chryseobacterium gambrini</name>
    <dbReference type="NCBI Taxonomy" id="373672"/>
    <lineage>
        <taxon>Bacteria</taxon>
        <taxon>Pseudomonadati</taxon>
        <taxon>Bacteroidota</taxon>
        <taxon>Flavobacteriia</taxon>
        <taxon>Flavobacteriales</taxon>
        <taxon>Weeksellaceae</taxon>
        <taxon>Chryseobacterium group</taxon>
        <taxon>Chryseobacterium</taxon>
    </lineage>
</organism>
<dbReference type="AlphaFoldDB" id="A0A1N7QWQ7"/>
<dbReference type="Proteomes" id="UP000185781">
    <property type="component" value="Unassembled WGS sequence"/>
</dbReference>
<dbReference type="EMBL" id="FTOV01000021">
    <property type="protein sequence ID" value="SIT27302.1"/>
    <property type="molecule type" value="Genomic_DNA"/>
</dbReference>
<sequence>MIIYIWLMCYFFVNKCLIHKKVCFIMLNHYFFEFEEMPKMCDFTIKFISCIIKKI</sequence>
<accession>A0A1N7QWQ7</accession>
<gene>
    <name evidence="1" type="ORF">SAMN05421785_12110</name>
</gene>
<reference evidence="1 2" key="1">
    <citation type="submission" date="2017-01" db="EMBL/GenBank/DDBJ databases">
        <authorList>
            <person name="Mah S.A."/>
            <person name="Swanson W.J."/>
            <person name="Moy G.W."/>
            <person name="Vacquier V.D."/>
        </authorList>
    </citation>
    <scope>NUCLEOTIDE SEQUENCE [LARGE SCALE GENOMIC DNA]</scope>
    <source>
        <strain evidence="1 2">DSM 18014</strain>
    </source>
</reference>